<accession>A0A832M6G5</accession>
<dbReference type="PRINTS" id="PR01217">
    <property type="entry name" value="PRICHEXTENSN"/>
</dbReference>
<evidence type="ECO:0000313" key="3">
    <source>
        <dbReference type="EMBL" id="HGW95241.1"/>
    </source>
</evidence>
<feature type="compositionally biased region" description="Low complexity" evidence="1">
    <location>
        <begin position="391"/>
        <end position="402"/>
    </location>
</feature>
<feature type="compositionally biased region" description="Basic and acidic residues" evidence="1">
    <location>
        <begin position="408"/>
        <end position="438"/>
    </location>
</feature>
<feature type="chain" id="PRO_5032405855" description="FHA domain containing protein" evidence="2">
    <location>
        <begin position="36"/>
        <end position="651"/>
    </location>
</feature>
<protein>
    <recommendedName>
        <fullName evidence="4">FHA domain containing protein</fullName>
    </recommendedName>
</protein>
<feature type="compositionally biased region" description="Polar residues" evidence="1">
    <location>
        <begin position="605"/>
        <end position="614"/>
    </location>
</feature>
<feature type="compositionally biased region" description="Pro residues" evidence="1">
    <location>
        <begin position="333"/>
        <end position="345"/>
    </location>
</feature>
<reference evidence="3" key="1">
    <citation type="journal article" date="2020" name="mSystems">
        <title>Genome- and Community-Level Interaction Insights into Carbon Utilization and Element Cycling Functions of Hydrothermarchaeota in Hydrothermal Sediment.</title>
        <authorList>
            <person name="Zhou Z."/>
            <person name="Liu Y."/>
            <person name="Xu W."/>
            <person name="Pan J."/>
            <person name="Luo Z.H."/>
            <person name="Li M."/>
        </authorList>
    </citation>
    <scope>NUCLEOTIDE SEQUENCE [LARGE SCALE GENOMIC DNA]</scope>
    <source>
        <strain evidence="3">SpSt-402</strain>
    </source>
</reference>
<feature type="compositionally biased region" description="Pro residues" evidence="1">
    <location>
        <begin position="440"/>
        <end position="464"/>
    </location>
</feature>
<evidence type="ECO:0000256" key="1">
    <source>
        <dbReference type="SAM" id="MobiDB-lite"/>
    </source>
</evidence>
<feature type="compositionally biased region" description="Basic and acidic residues" evidence="1">
    <location>
        <begin position="475"/>
        <end position="484"/>
    </location>
</feature>
<proteinExistence type="predicted"/>
<sequence>MVGTMDWCKIAKASTATLLVLLLTFSPIATNRALAAFGKKRTDKEATPATKVSGKLTEVAPPAAIQELRQAFDDNKPQVSILNPRPNEVLSDDTVSIQFQVKDLPLFKDNNLGLGPHLHVFLDNQPYQAVYDSSKPLVLEKLSPGTHTIRAFASRPWHESFKNEGAYAQTTFHIYTKTGDNSPDSNLPLLTYSRPQASYGAEPIMLDFYLTNAPLHLVAREDKKDDIPDWRIRCTINGDSFVLDQWQPIYLKGFKPGKNWVQLEFLDENGNSIKNVFNNTVRVINYEPGGKDTLSKLVRGDLNATDTRGIVDANYKPPAPTPSSSPAASPIAKPTPTPVPVPVPVAPKVKAKPTPTPSISPVPLVKPSPESSPIPSPKPVESPTAIESPKPEATPTPKAIAPTPKPTPKPEAKVETKPAKSPAKDFFNRLRGEPKTEQPKPVPSVTPSANPLPKPTPSPSPVAIPKPVEIVPKTDAVERPKPVELPKAVTPLPVKSEPVPSPKATTTPTVIPTPVSPKSTVSPVEPQPVVKPSPIAKDVQTQVTEKADQLKNKVTSQFDKLRDRFRQATTPKPSPSPQSKPVVIPEAKPTPTPSAMPKPVVETPTARSPISTPAASPRPEVKTEPPKPEPEKPLTPAEQYYNRIRTGGSGE</sequence>
<feature type="region of interest" description="Disordered" evidence="1">
    <location>
        <begin position="309"/>
        <end position="651"/>
    </location>
</feature>
<evidence type="ECO:0000256" key="2">
    <source>
        <dbReference type="SAM" id="SignalP"/>
    </source>
</evidence>
<feature type="compositionally biased region" description="Low complexity" evidence="1">
    <location>
        <begin position="505"/>
        <end position="524"/>
    </location>
</feature>
<organism evidence="3">
    <name type="scientific">Oscillatoriales cyanobacterium SpSt-402</name>
    <dbReference type="NCBI Taxonomy" id="2282168"/>
    <lineage>
        <taxon>Bacteria</taxon>
        <taxon>Bacillati</taxon>
        <taxon>Cyanobacteriota</taxon>
        <taxon>Cyanophyceae</taxon>
        <taxon>Oscillatoriophycideae</taxon>
        <taxon>Oscillatoriales</taxon>
    </lineage>
</organism>
<keyword evidence="2" id="KW-0732">Signal</keyword>
<feature type="compositionally biased region" description="Pro residues" evidence="1">
    <location>
        <begin position="354"/>
        <end position="380"/>
    </location>
</feature>
<feature type="signal peptide" evidence="2">
    <location>
        <begin position="1"/>
        <end position="35"/>
    </location>
</feature>
<name>A0A832M6G5_9CYAN</name>
<feature type="compositionally biased region" description="Basic and acidic residues" evidence="1">
    <location>
        <begin position="619"/>
        <end position="632"/>
    </location>
</feature>
<gene>
    <name evidence="3" type="ORF">ENR47_13345</name>
</gene>
<evidence type="ECO:0008006" key="4">
    <source>
        <dbReference type="Google" id="ProtNLM"/>
    </source>
</evidence>
<dbReference type="AlphaFoldDB" id="A0A832M6G5"/>
<dbReference type="EMBL" id="DSRD01000829">
    <property type="protein sequence ID" value="HGW95241.1"/>
    <property type="molecule type" value="Genomic_DNA"/>
</dbReference>
<comment type="caution">
    <text evidence="3">The sequence shown here is derived from an EMBL/GenBank/DDBJ whole genome shotgun (WGS) entry which is preliminary data.</text>
</comment>